<evidence type="ECO:0000256" key="2">
    <source>
        <dbReference type="ARBA" id="ARBA00022741"/>
    </source>
</evidence>
<dbReference type="InterPro" id="IPR050093">
    <property type="entry name" value="ABC_SmlMolc_Importer"/>
</dbReference>
<dbReference type="RefSeq" id="WP_103203713.1">
    <property type="nucleotide sequence ID" value="NZ_CVTD020000027.1"/>
</dbReference>
<dbReference type="SMART" id="SM00382">
    <property type="entry name" value="AAA"/>
    <property type="match status" value="1"/>
</dbReference>
<evidence type="ECO:0000259" key="4">
    <source>
        <dbReference type="PROSITE" id="PS50893"/>
    </source>
</evidence>
<dbReference type="OrthoDB" id="9801958at2"/>
<name>A0A0H5SJG5_HERHM</name>
<evidence type="ECO:0000313" key="5">
    <source>
        <dbReference type="EMBL" id="CRZ35634.1"/>
    </source>
</evidence>
<dbReference type="InterPro" id="IPR027417">
    <property type="entry name" value="P-loop_NTPase"/>
</dbReference>
<dbReference type="GO" id="GO:0016887">
    <property type="term" value="F:ATP hydrolysis activity"/>
    <property type="evidence" value="ECO:0007669"/>
    <property type="project" value="InterPro"/>
</dbReference>
<gene>
    <name evidence="5" type="ORF">HHT355_2448</name>
</gene>
<dbReference type="Proteomes" id="UP000236497">
    <property type="component" value="Unassembled WGS sequence"/>
</dbReference>
<evidence type="ECO:0000313" key="6">
    <source>
        <dbReference type="Proteomes" id="UP000236497"/>
    </source>
</evidence>
<keyword evidence="2" id="KW-0547">Nucleotide-binding</keyword>
<reference evidence="5 6" key="1">
    <citation type="submission" date="2015-06" db="EMBL/GenBank/DDBJ databases">
        <authorList>
            <person name="Wibberg Daniel"/>
        </authorList>
    </citation>
    <scope>NUCLEOTIDE SEQUENCE [LARGE SCALE GENOMIC DNA]</scope>
    <source>
        <strain evidence="5 6">T3/55T</strain>
    </source>
</reference>
<dbReference type="EMBL" id="CVTD020000027">
    <property type="protein sequence ID" value="CRZ35634.1"/>
    <property type="molecule type" value="Genomic_DNA"/>
</dbReference>
<protein>
    <recommendedName>
        <fullName evidence="4">ABC transporter domain-containing protein</fullName>
    </recommendedName>
</protein>
<dbReference type="InterPro" id="IPR003593">
    <property type="entry name" value="AAA+_ATPase"/>
</dbReference>
<evidence type="ECO:0000256" key="1">
    <source>
        <dbReference type="ARBA" id="ARBA00022448"/>
    </source>
</evidence>
<dbReference type="AlphaFoldDB" id="A0A0H5SJG5"/>
<evidence type="ECO:0000256" key="3">
    <source>
        <dbReference type="ARBA" id="ARBA00022840"/>
    </source>
</evidence>
<dbReference type="SUPFAM" id="SSF52540">
    <property type="entry name" value="P-loop containing nucleoside triphosphate hydrolases"/>
    <property type="match status" value="1"/>
</dbReference>
<accession>A0A0H5SJG5</accession>
<dbReference type="PROSITE" id="PS50893">
    <property type="entry name" value="ABC_TRANSPORTER_2"/>
    <property type="match status" value="1"/>
</dbReference>
<dbReference type="Pfam" id="PF00005">
    <property type="entry name" value="ABC_tran"/>
    <property type="match status" value="1"/>
</dbReference>
<dbReference type="InterPro" id="IPR003439">
    <property type="entry name" value="ABC_transporter-like_ATP-bd"/>
</dbReference>
<keyword evidence="6" id="KW-1185">Reference proteome</keyword>
<dbReference type="GO" id="GO:0005524">
    <property type="term" value="F:ATP binding"/>
    <property type="evidence" value="ECO:0007669"/>
    <property type="project" value="UniProtKB-KW"/>
</dbReference>
<keyword evidence="1" id="KW-0813">Transport</keyword>
<dbReference type="PANTHER" id="PTHR42781:SF8">
    <property type="entry name" value="BICARBONATE TRANSPORT ATP-BINDING PROTEIN CMPC"/>
    <property type="match status" value="1"/>
</dbReference>
<dbReference type="Gene3D" id="3.40.50.300">
    <property type="entry name" value="P-loop containing nucleotide triphosphate hydrolases"/>
    <property type="match status" value="1"/>
</dbReference>
<dbReference type="InterPro" id="IPR017871">
    <property type="entry name" value="ABC_transporter-like_CS"/>
</dbReference>
<feature type="domain" description="ABC transporter" evidence="4">
    <location>
        <begin position="3"/>
        <end position="191"/>
    </location>
</feature>
<organism evidence="5 6">
    <name type="scientific">Herbinix hemicellulosilytica</name>
    <dbReference type="NCBI Taxonomy" id="1564487"/>
    <lineage>
        <taxon>Bacteria</taxon>
        <taxon>Bacillati</taxon>
        <taxon>Bacillota</taxon>
        <taxon>Clostridia</taxon>
        <taxon>Lachnospirales</taxon>
        <taxon>Lachnospiraceae</taxon>
        <taxon>Herbinix</taxon>
    </lineage>
</organism>
<proteinExistence type="predicted"/>
<dbReference type="PANTHER" id="PTHR42781">
    <property type="entry name" value="SPERMIDINE/PUTRESCINE IMPORT ATP-BINDING PROTEIN POTA"/>
    <property type="match status" value="1"/>
</dbReference>
<sequence>MDIKVVNLNKSFNGQQVLNNVSMAFKNGKITCLMGASGKGKTTLANIMMGLQKADSGHIEGLQGKKISAVFQEDRLIEHWDAVKNIFLVCRKDFTEDYIHKNLNKIGLTDYEKKPVSSLSGGMRRRVAIVRALLAEYDVLIMDEPFKGLDFELKKQVIGYVKKMTEGKTVIIITHDKDEVEMLKADLVTMN</sequence>
<keyword evidence="3" id="KW-0067">ATP-binding</keyword>
<dbReference type="PROSITE" id="PS00211">
    <property type="entry name" value="ABC_TRANSPORTER_1"/>
    <property type="match status" value="1"/>
</dbReference>